<keyword evidence="2" id="KW-1185">Reference proteome</keyword>
<sequence length="105" mass="12129">MQWQCTAARLVSISFQRWAAQRRQGVVTTTGLGVRMTLRLGYRLLEVPIGRDGAVCFQRQYSNSPWRVDVFRIATEERGRVRWAAFVLLVAFIQVPDVQQQKCQT</sequence>
<dbReference type="EMBL" id="MU006222">
    <property type="protein sequence ID" value="KAF2828776.1"/>
    <property type="molecule type" value="Genomic_DNA"/>
</dbReference>
<dbReference type="AlphaFoldDB" id="A0A6A7A6H6"/>
<evidence type="ECO:0000313" key="2">
    <source>
        <dbReference type="Proteomes" id="UP000799424"/>
    </source>
</evidence>
<gene>
    <name evidence="1" type="ORF">CC86DRAFT_197967</name>
</gene>
<name>A0A6A7A6H6_9PLEO</name>
<accession>A0A6A7A6H6</accession>
<evidence type="ECO:0000313" key="1">
    <source>
        <dbReference type="EMBL" id="KAF2828776.1"/>
    </source>
</evidence>
<protein>
    <submittedName>
        <fullName evidence="1">Uncharacterized protein</fullName>
    </submittedName>
</protein>
<reference evidence="1" key="1">
    <citation type="journal article" date="2020" name="Stud. Mycol.">
        <title>101 Dothideomycetes genomes: a test case for predicting lifestyles and emergence of pathogens.</title>
        <authorList>
            <person name="Haridas S."/>
            <person name="Albert R."/>
            <person name="Binder M."/>
            <person name="Bloem J."/>
            <person name="Labutti K."/>
            <person name="Salamov A."/>
            <person name="Andreopoulos B."/>
            <person name="Baker S."/>
            <person name="Barry K."/>
            <person name="Bills G."/>
            <person name="Bluhm B."/>
            <person name="Cannon C."/>
            <person name="Castanera R."/>
            <person name="Culley D."/>
            <person name="Daum C."/>
            <person name="Ezra D."/>
            <person name="Gonzalez J."/>
            <person name="Henrissat B."/>
            <person name="Kuo A."/>
            <person name="Liang C."/>
            <person name="Lipzen A."/>
            <person name="Lutzoni F."/>
            <person name="Magnuson J."/>
            <person name="Mondo S."/>
            <person name="Nolan M."/>
            <person name="Ohm R."/>
            <person name="Pangilinan J."/>
            <person name="Park H.-J."/>
            <person name="Ramirez L."/>
            <person name="Alfaro M."/>
            <person name="Sun H."/>
            <person name="Tritt A."/>
            <person name="Yoshinaga Y."/>
            <person name="Zwiers L.-H."/>
            <person name="Turgeon B."/>
            <person name="Goodwin S."/>
            <person name="Spatafora J."/>
            <person name="Crous P."/>
            <person name="Grigoriev I."/>
        </authorList>
    </citation>
    <scope>NUCLEOTIDE SEQUENCE</scope>
    <source>
        <strain evidence="1">CBS 113818</strain>
    </source>
</reference>
<organism evidence="1 2">
    <name type="scientific">Ophiobolus disseminans</name>
    <dbReference type="NCBI Taxonomy" id="1469910"/>
    <lineage>
        <taxon>Eukaryota</taxon>
        <taxon>Fungi</taxon>
        <taxon>Dikarya</taxon>
        <taxon>Ascomycota</taxon>
        <taxon>Pezizomycotina</taxon>
        <taxon>Dothideomycetes</taxon>
        <taxon>Pleosporomycetidae</taxon>
        <taxon>Pleosporales</taxon>
        <taxon>Pleosporineae</taxon>
        <taxon>Phaeosphaeriaceae</taxon>
        <taxon>Ophiobolus</taxon>
    </lineage>
</organism>
<dbReference type="Proteomes" id="UP000799424">
    <property type="component" value="Unassembled WGS sequence"/>
</dbReference>
<proteinExistence type="predicted"/>